<dbReference type="Proteomes" id="UP001440612">
    <property type="component" value="Chromosome"/>
</dbReference>
<proteinExistence type="predicted"/>
<sequence>MDGITRPEFPADLARVLPSAKLITFDSIMETARRQHHGLKIRQGKYVLRKAFTTIGFEKHRWEWHEEGKPEPFEDCALYQSRQITARFNRPIMTRYIKSFGIDPDRSLFGRNFKASLHLWPLPDNEPAAIQFYCTDYDDQAVHARSCGLRKYSPSDLDDMFEEENFEQTALDLKNMDRWAKTIQQARWKAGQSAERAKTPSGRLRAQWRVVDAVKQIQEEALAAGLDPHVARSLSNTGGLNAVMKELGEDTEAYVAYQDCYTK</sequence>
<dbReference type="EMBL" id="CP150951">
    <property type="protein sequence ID" value="WZC49922.1"/>
    <property type="molecule type" value="Genomic_DNA"/>
</dbReference>
<gene>
    <name evidence="1" type="ORF">AABB29_04535</name>
</gene>
<reference evidence="2" key="1">
    <citation type="submission" date="2024-04" db="EMBL/GenBank/DDBJ databases">
        <title>Phylogenomic analyses of a clade within the roseobacter group suggest taxonomic reassignments of species of the genera Aestuariivita, Citreicella, Loktanella, Nautella, Pelagibaca, Ruegeria, Thalassobius, Thiobacimonas and Tropicibacter, and the proposal o.</title>
        <authorList>
            <person name="Jeon C.O."/>
        </authorList>
    </citation>
    <scope>NUCLEOTIDE SEQUENCE [LARGE SCALE GENOMIC DNA]</scope>
    <source>
        <strain evidence="2">BS5-3</strain>
    </source>
</reference>
<evidence type="ECO:0000313" key="2">
    <source>
        <dbReference type="Proteomes" id="UP001440612"/>
    </source>
</evidence>
<dbReference type="RefSeq" id="WP_341368032.1">
    <property type="nucleotide sequence ID" value="NZ_CP150951.2"/>
</dbReference>
<keyword evidence="2" id="KW-1185">Reference proteome</keyword>
<name>A0ABZ2V5T9_9RHOB</name>
<accession>A0ABZ2V5T9</accession>
<evidence type="ECO:0000313" key="1">
    <source>
        <dbReference type="EMBL" id="WZC49922.1"/>
    </source>
</evidence>
<protein>
    <submittedName>
        <fullName evidence="1">Uncharacterized protein</fullName>
    </submittedName>
</protein>
<organism evidence="1 2">
    <name type="scientific">Yoonia phaeophyticola</name>
    <dbReference type="NCBI Taxonomy" id="3137369"/>
    <lineage>
        <taxon>Bacteria</taxon>
        <taxon>Pseudomonadati</taxon>
        <taxon>Pseudomonadota</taxon>
        <taxon>Alphaproteobacteria</taxon>
        <taxon>Rhodobacterales</taxon>
        <taxon>Paracoccaceae</taxon>
        <taxon>Yoonia</taxon>
    </lineage>
</organism>